<evidence type="ECO:0000313" key="2">
    <source>
        <dbReference type="EMBL" id="MFC3515631.1"/>
    </source>
</evidence>
<reference evidence="3" key="1">
    <citation type="journal article" date="2019" name="Int. J. Syst. Evol. Microbiol.">
        <title>The Global Catalogue of Microorganisms (GCM) 10K type strain sequencing project: providing services to taxonomists for standard genome sequencing and annotation.</title>
        <authorList>
            <consortium name="The Broad Institute Genomics Platform"/>
            <consortium name="The Broad Institute Genome Sequencing Center for Infectious Disease"/>
            <person name="Wu L."/>
            <person name="Ma J."/>
        </authorList>
    </citation>
    <scope>NUCLEOTIDE SEQUENCE [LARGE SCALE GENOMIC DNA]</scope>
    <source>
        <strain evidence="3">CGMCC 4.7682</strain>
    </source>
</reference>
<dbReference type="EMBL" id="JBHRWI010000052">
    <property type="protein sequence ID" value="MFC3515631.1"/>
    <property type="molecule type" value="Genomic_DNA"/>
</dbReference>
<accession>A0ABV7QUA9</accession>
<protein>
    <submittedName>
        <fullName evidence="2">Uncharacterized protein</fullName>
    </submittedName>
</protein>
<feature type="region of interest" description="Disordered" evidence="1">
    <location>
        <begin position="1"/>
        <end position="22"/>
    </location>
</feature>
<proteinExistence type="predicted"/>
<dbReference type="RefSeq" id="WP_377871851.1">
    <property type="nucleotide sequence ID" value="NZ_JBHMAY010000034.1"/>
</dbReference>
<comment type="caution">
    <text evidence="2">The sequence shown here is derived from an EMBL/GenBank/DDBJ whole genome shotgun (WGS) entry which is preliminary data.</text>
</comment>
<name>A0ABV7QUA9_9PSEU</name>
<keyword evidence="3" id="KW-1185">Reference proteome</keyword>
<organism evidence="2 3">
    <name type="scientific">Amycolatopsis halotolerans</name>
    <dbReference type="NCBI Taxonomy" id="330083"/>
    <lineage>
        <taxon>Bacteria</taxon>
        <taxon>Bacillati</taxon>
        <taxon>Actinomycetota</taxon>
        <taxon>Actinomycetes</taxon>
        <taxon>Pseudonocardiales</taxon>
        <taxon>Pseudonocardiaceae</taxon>
        <taxon>Amycolatopsis</taxon>
    </lineage>
</organism>
<dbReference type="Proteomes" id="UP001595764">
    <property type="component" value="Unassembled WGS sequence"/>
</dbReference>
<sequence length="206" mass="21818">MSSDGGRSGLESPGGEASLTPEENAIVEESHRLIAALGKPYLEGLGIACVAGIDVAEAVRRLSAEVLGDREELEAAWEEDPFNDGNTILTMWATDVPGGCVLAQPWGYGPEMPGVTKALSAGTTCYGMYANPKSGNQGSIVRDGEIIGSDLHPGGGEPDDDLLACLYEDEALAYCFAYAGLRPVDNRSVIGPPDAWIRLPDRDYWS</sequence>
<evidence type="ECO:0000313" key="3">
    <source>
        <dbReference type="Proteomes" id="UP001595764"/>
    </source>
</evidence>
<gene>
    <name evidence="2" type="ORF">ACFORO_36100</name>
</gene>
<evidence type="ECO:0000256" key="1">
    <source>
        <dbReference type="SAM" id="MobiDB-lite"/>
    </source>
</evidence>